<comment type="caution">
    <text evidence="1">The sequence shown here is derived from an EMBL/GenBank/DDBJ whole genome shotgun (WGS) entry which is preliminary data.</text>
</comment>
<name>A0A9P6ZR12_9AGAM</name>
<proteinExistence type="predicted"/>
<sequence>MSWQPAQSGSQDLSVAPLPLTQTQRDELDQAILNTIRTGVLPIIQGSTETADTDLDPVFATLLGTVYVQAVLFNRHNLKDVLDTKKFTLASLEQHPQLRKIIRDACQTGSYSRILDLKIMQMSDTSSPTPPEQGRVRIPLPFIRQTLCWGGGRRLLRLPKKNDKKFKASGCRRPYYAKFCSIVQSSGTGKSRLMTELRNKGVLVLYMNLREPNDRTGFPKRDLVPAGILVDHAMDCTQAEYTAHCCAFFTAIFQTLRHDLSSALPPLRSGSPDAAIKGWNDKMCDMRSEARTEFFGKVKSRYQAIFDKIKIPKESTSVTAAKKIVSSSSKLMHPKVALENTISQLSNMSLKNSKSKGANEGTDVVPTSEKNLKDEKVEVPKLEGESLLIDAFQSMVIAMPHIFAPVKSGGKGKAKAKEGEGEGDNEPKLVIAFDEAHPLSKLSGKGFRPSRILGRVINSYSRNDDAPVWVVFASTTSHVADFSAPQVIHDSQRVAVAGELLYPPYTDLGWDQLATRLCDILANDVAKFHHIVGFGRPLWKSHVQEKVVDGVMELAAQKLCKSKSFDPRVTDQALAVLSQRFGLDICFGHPDAVSYVETAVASHLRVCFSTTEDRIWSHTGYPSEPFLSCVAAMLLHETHNSLLQALLVLKEKVDGGMVETGQSGELTSRLLLLLAKDLFIRENPSEDAIQDLRYNKSEDAELLDCQKVSVIKFLAYLFGTTFWSRAGKEAETAFQHAYINFSHWVPMTEFISPTVDPKHTTAEESRCDGQEWTLRHWHRTSAVQCCQLQPLVDKMIPIYFDDPALGSEGTERVSQIFISDKAGKRRNVRELSHITRTHETIQCLSPSGLPYIALLLDLNVDLDPQLDVTFPERDPIHPETDRCLRIYASGMSNTTFPFLKQYPDVAIQLRGILSRQKEVPSETALQALVKFGSTARSRNLRWEAQQRS</sequence>
<dbReference type="PANTHER" id="PTHR33266:SF1">
    <property type="entry name" value="F-BOX DOMAIN-CONTAINING PROTEIN"/>
    <property type="match status" value="1"/>
</dbReference>
<protein>
    <submittedName>
        <fullName evidence="1">Uncharacterized protein</fullName>
    </submittedName>
</protein>
<gene>
    <name evidence="1" type="ORF">EV702DRAFT_1199501</name>
</gene>
<dbReference type="EMBL" id="JABBWD010000035">
    <property type="protein sequence ID" value="KAG1775178.1"/>
    <property type="molecule type" value="Genomic_DNA"/>
</dbReference>
<evidence type="ECO:0000313" key="2">
    <source>
        <dbReference type="Proteomes" id="UP000714275"/>
    </source>
</evidence>
<dbReference type="OrthoDB" id="107110at2759"/>
<dbReference type="AlphaFoldDB" id="A0A9P6ZR12"/>
<accession>A0A9P6ZR12</accession>
<dbReference type="PANTHER" id="PTHR33266">
    <property type="entry name" value="CHROMOSOME 15, WHOLE GENOME SHOTGUN SEQUENCE"/>
    <property type="match status" value="1"/>
</dbReference>
<reference evidence="1" key="1">
    <citation type="journal article" date="2020" name="New Phytol.">
        <title>Comparative genomics reveals dynamic genome evolution in host specialist ectomycorrhizal fungi.</title>
        <authorList>
            <person name="Lofgren L.A."/>
            <person name="Nguyen N.H."/>
            <person name="Vilgalys R."/>
            <person name="Ruytinx J."/>
            <person name="Liao H.L."/>
            <person name="Branco S."/>
            <person name="Kuo A."/>
            <person name="LaButti K."/>
            <person name="Lipzen A."/>
            <person name="Andreopoulos W."/>
            <person name="Pangilinan J."/>
            <person name="Riley R."/>
            <person name="Hundley H."/>
            <person name="Na H."/>
            <person name="Barry K."/>
            <person name="Grigoriev I.V."/>
            <person name="Stajich J.E."/>
            <person name="Kennedy P.G."/>
        </authorList>
    </citation>
    <scope>NUCLEOTIDE SEQUENCE</scope>
    <source>
        <strain evidence="1">DOB743</strain>
    </source>
</reference>
<evidence type="ECO:0000313" key="1">
    <source>
        <dbReference type="EMBL" id="KAG1775178.1"/>
    </source>
</evidence>
<keyword evidence="2" id="KW-1185">Reference proteome</keyword>
<dbReference type="Proteomes" id="UP000714275">
    <property type="component" value="Unassembled WGS sequence"/>
</dbReference>
<organism evidence="1 2">
    <name type="scientific">Suillus placidus</name>
    <dbReference type="NCBI Taxonomy" id="48579"/>
    <lineage>
        <taxon>Eukaryota</taxon>
        <taxon>Fungi</taxon>
        <taxon>Dikarya</taxon>
        <taxon>Basidiomycota</taxon>
        <taxon>Agaricomycotina</taxon>
        <taxon>Agaricomycetes</taxon>
        <taxon>Agaricomycetidae</taxon>
        <taxon>Boletales</taxon>
        <taxon>Suillineae</taxon>
        <taxon>Suillaceae</taxon>
        <taxon>Suillus</taxon>
    </lineage>
</organism>